<geneLocation type="plasmid" evidence="1 2">
    <name>pBN2</name>
</geneLocation>
<keyword evidence="1" id="KW-0614">Plasmid</keyword>
<gene>
    <name evidence="1" type="ORF">CJU94_36250</name>
</gene>
<sequence>MTQAVQGSSSGLKAGTHFFVSTPVGIDGFEWRCVVRQGELGRPEKHHEFRPVGSQAWHADSDWIGGDSQIGDIPESIAQKVDSEVHKQITKAMSGEFVPNANMIRAAENLLLSMSYEDVVRPVVVAYETEILTRHQFRIARKYVEHGCEDVVILDRKRSYMLEESDFAIYLKQCFEARDAAGLKVRASDNCPLLEAENTRIQAENLLLKAMAELPNLAAIGKPWLTLEARKRAIDLTLDMLAPFCGDADGIINRLMAA</sequence>
<keyword evidence="2" id="KW-1185">Reference proteome</keyword>
<name>A0A248VXD8_9BURK</name>
<dbReference type="KEGG" id="parb:CJU94_36250"/>
<dbReference type="Proteomes" id="UP000215158">
    <property type="component" value="Plasmid pBN2"/>
</dbReference>
<accession>A0A248VXD8</accession>
<organism evidence="1 2">
    <name type="scientific">Paraburkholderia aromaticivorans</name>
    <dbReference type="NCBI Taxonomy" id="2026199"/>
    <lineage>
        <taxon>Bacteria</taxon>
        <taxon>Pseudomonadati</taxon>
        <taxon>Pseudomonadota</taxon>
        <taxon>Betaproteobacteria</taxon>
        <taxon>Burkholderiales</taxon>
        <taxon>Burkholderiaceae</taxon>
        <taxon>Paraburkholderia</taxon>
    </lineage>
</organism>
<dbReference type="EMBL" id="CP022992">
    <property type="protein sequence ID" value="ASW03658.1"/>
    <property type="molecule type" value="Genomic_DNA"/>
</dbReference>
<proteinExistence type="predicted"/>
<protein>
    <submittedName>
        <fullName evidence="1">Uncharacterized protein</fullName>
    </submittedName>
</protein>
<dbReference type="AlphaFoldDB" id="A0A248VXD8"/>
<evidence type="ECO:0000313" key="2">
    <source>
        <dbReference type="Proteomes" id="UP000215158"/>
    </source>
</evidence>
<evidence type="ECO:0000313" key="1">
    <source>
        <dbReference type="EMBL" id="ASW03658.1"/>
    </source>
</evidence>
<reference evidence="1 2" key="1">
    <citation type="submission" date="2017-08" db="EMBL/GenBank/DDBJ databases">
        <title>Identification and genetic characteristics of simultaneous BTEX- and naphthalene-degrading Paraburkholderia sp. BN5 isolated from petroleum-contaminated soil.</title>
        <authorList>
            <person name="Lee Y."/>
            <person name="Jeon C.O."/>
        </authorList>
    </citation>
    <scope>NUCLEOTIDE SEQUENCE [LARGE SCALE GENOMIC DNA]</scope>
    <source>
        <strain evidence="1 2">BN5</strain>
        <plasmid evidence="1 2">pBN2</plasmid>
    </source>
</reference>